<dbReference type="AlphaFoldDB" id="A0A4V4RGB1"/>
<sequence>MPAARDERPRSARCEQPGRCGCARGYTPDSRRGAGTRANRAARARARRGRRIVTEHHPVTEHHRAAEHHPTSRAAVALAVDIGGTTVKGAAVDRFGVVVQKFTVGTFDVDGDAYAAVLAVIRMLHSGVLADGYLPVGIGIASPGLVDAATGTIAFAANLGWEALPLRDRLEEEFTIPVRVDHDARAAALAERAAHAGAAEVGAAAVGAAAARATGAAGSVGSAEPQPADAFADFVLIPIGTGVSAAVVTSGVLVRGAAGAAGEFGHVPAVPNGDLCACGQHGCIEAYASATSILTRYRAAGGTAAGSTRELAATLDTDPIARAVWHDAVEALAVGVVGLTAVLDPAVVVIGGGLSAAGDAVLLPLRAGVERRLGWRAAPLIIRSALTSQGGLIGAAMLGWAGHELEPGFAVRAHGMLGSATATAVREPSAAGPSGFTPSPPSPPVGAAHG</sequence>
<evidence type="ECO:0000256" key="2">
    <source>
        <dbReference type="SAM" id="MobiDB-lite"/>
    </source>
</evidence>
<evidence type="ECO:0000313" key="3">
    <source>
        <dbReference type="EMBL" id="TIH41014.1"/>
    </source>
</evidence>
<reference evidence="3 4" key="1">
    <citation type="journal article" date="2019" name="Microorganisms">
        <title>Systematic Affiliation and Genome Analysis of Subtercola vilae DB165(T) with Particular Emphasis on Cold Adaptation of an Isolate from a High-Altitude Cold Volcano Lake.</title>
        <authorList>
            <person name="Villalobos A.S."/>
            <person name="Wiese J."/>
            <person name="Imhoff J.F."/>
            <person name="Dorador C."/>
            <person name="Keller A."/>
            <person name="Hentschel U."/>
        </authorList>
    </citation>
    <scope>NUCLEOTIDE SEQUENCE [LARGE SCALE GENOMIC DNA]</scope>
    <source>
        <strain evidence="3 4">DB165</strain>
    </source>
</reference>
<dbReference type="Gene3D" id="3.30.420.40">
    <property type="match status" value="2"/>
</dbReference>
<organism evidence="3 4">
    <name type="scientific">Subtercola vilae</name>
    <dbReference type="NCBI Taxonomy" id="2056433"/>
    <lineage>
        <taxon>Bacteria</taxon>
        <taxon>Bacillati</taxon>
        <taxon>Actinomycetota</taxon>
        <taxon>Actinomycetes</taxon>
        <taxon>Micrococcales</taxon>
        <taxon>Microbacteriaceae</taxon>
        <taxon>Subtercola</taxon>
    </lineage>
</organism>
<dbReference type="InterPro" id="IPR000600">
    <property type="entry name" value="ROK"/>
</dbReference>
<evidence type="ECO:0000256" key="1">
    <source>
        <dbReference type="ARBA" id="ARBA00006479"/>
    </source>
</evidence>
<dbReference type="Pfam" id="PF00480">
    <property type="entry name" value="ROK"/>
    <property type="match status" value="2"/>
</dbReference>
<dbReference type="PANTHER" id="PTHR18964">
    <property type="entry name" value="ROK (REPRESSOR, ORF, KINASE) FAMILY"/>
    <property type="match status" value="1"/>
</dbReference>
<proteinExistence type="inferred from homology"/>
<gene>
    <name evidence="3" type="ORF">D4765_00735</name>
</gene>
<feature type="compositionally biased region" description="Basic and acidic residues" evidence="2">
    <location>
        <begin position="52"/>
        <end position="70"/>
    </location>
</feature>
<comment type="similarity">
    <text evidence="1">Belongs to the ROK (NagC/XylR) family.</text>
</comment>
<protein>
    <submittedName>
        <fullName evidence="3">ROK family protein</fullName>
    </submittedName>
</protein>
<dbReference type="Proteomes" id="UP000306192">
    <property type="component" value="Unassembled WGS sequence"/>
</dbReference>
<evidence type="ECO:0000313" key="4">
    <source>
        <dbReference type="Proteomes" id="UP000306192"/>
    </source>
</evidence>
<feature type="compositionally biased region" description="Low complexity" evidence="2">
    <location>
        <begin position="428"/>
        <end position="437"/>
    </location>
</feature>
<dbReference type="InterPro" id="IPR043129">
    <property type="entry name" value="ATPase_NBD"/>
</dbReference>
<comment type="caution">
    <text evidence="3">The sequence shown here is derived from an EMBL/GenBank/DDBJ whole genome shotgun (WGS) entry which is preliminary data.</text>
</comment>
<name>A0A4V4RGB1_9MICO</name>
<feature type="region of interest" description="Disordered" evidence="2">
    <location>
        <begin position="427"/>
        <end position="450"/>
    </location>
</feature>
<dbReference type="PANTHER" id="PTHR18964:SF149">
    <property type="entry name" value="BIFUNCTIONAL UDP-N-ACETYLGLUCOSAMINE 2-EPIMERASE_N-ACETYLMANNOSAMINE KINASE"/>
    <property type="match status" value="1"/>
</dbReference>
<feature type="compositionally biased region" description="Basic residues" evidence="2">
    <location>
        <begin position="40"/>
        <end position="51"/>
    </location>
</feature>
<dbReference type="EMBL" id="QYRT01000001">
    <property type="protein sequence ID" value="TIH41014.1"/>
    <property type="molecule type" value="Genomic_DNA"/>
</dbReference>
<accession>A0A4V4RGB1</accession>
<feature type="region of interest" description="Disordered" evidence="2">
    <location>
        <begin position="22"/>
        <end position="71"/>
    </location>
</feature>
<dbReference type="SUPFAM" id="SSF53067">
    <property type="entry name" value="Actin-like ATPase domain"/>
    <property type="match status" value="1"/>
</dbReference>
<keyword evidence="4" id="KW-1185">Reference proteome</keyword>